<dbReference type="Pfam" id="PF00294">
    <property type="entry name" value="PfkB"/>
    <property type="match status" value="1"/>
</dbReference>
<keyword evidence="11" id="KW-1185">Reference proteome</keyword>
<dbReference type="EMBL" id="NIOJ01000010">
    <property type="protein sequence ID" value="PNU00479.1"/>
    <property type="molecule type" value="Genomic_DNA"/>
</dbReference>
<dbReference type="GO" id="GO:0008662">
    <property type="term" value="F:1-phosphofructokinase activity"/>
    <property type="evidence" value="ECO:0007669"/>
    <property type="project" value="UniProtKB-UniRule"/>
</dbReference>
<dbReference type="GO" id="GO:0005829">
    <property type="term" value="C:cytosol"/>
    <property type="evidence" value="ECO:0007669"/>
    <property type="project" value="TreeGrafter"/>
</dbReference>
<name>A0A2K2FNX4_9CLOT</name>
<comment type="similarity">
    <text evidence="1">Belongs to the carbohydrate kinase pfkB family.</text>
</comment>
<comment type="similarity">
    <text evidence="7">Belongs to the carbohydrate kinase PfkB family. LacC subfamily.</text>
</comment>
<dbReference type="PIRSF" id="PIRSF000535">
    <property type="entry name" value="1PFK/6PFK/LacC"/>
    <property type="match status" value="1"/>
</dbReference>
<comment type="caution">
    <text evidence="10">The sequence shown here is derived from an EMBL/GenBank/DDBJ whole genome shotgun (WGS) entry which is preliminary data.</text>
</comment>
<dbReference type="AlphaFoldDB" id="A0A2K2FNX4"/>
<dbReference type="Proteomes" id="UP000236151">
    <property type="component" value="Unassembled WGS sequence"/>
</dbReference>
<dbReference type="EC" id="2.7.1.144" evidence="7"/>
<evidence type="ECO:0000256" key="6">
    <source>
        <dbReference type="ARBA" id="ARBA00047745"/>
    </source>
</evidence>
<dbReference type="NCBIfam" id="TIGR03168">
    <property type="entry name" value="1-PFK"/>
    <property type="match status" value="1"/>
</dbReference>
<feature type="domain" description="Carbohydrate kinase PfkB" evidence="9">
    <location>
        <begin position="12"/>
        <end position="284"/>
    </location>
</feature>
<dbReference type="KEGG" id="cthd:CDO33_03535"/>
<evidence type="ECO:0000256" key="5">
    <source>
        <dbReference type="ARBA" id="ARBA00022840"/>
    </source>
</evidence>
<dbReference type="OrthoDB" id="9801219at2"/>
<evidence type="ECO:0000313" key="11">
    <source>
        <dbReference type="Proteomes" id="UP000236151"/>
    </source>
</evidence>
<dbReference type="PANTHER" id="PTHR46566">
    <property type="entry name" value="1-PHOSPHOFRUCTOKINASE-RELATED"/>
    <property type="match status" value="1"/>
</dbReference>
<proteinExistence type="inferred from homology"/>
<evidence type="ECO:0000256" key="2">
    <source>
        <dbReference type="ARBA" id="ARBA00022679"/>
    </source>
</evidence>
<dbReference type="GO" id="GO:2001059">
    <property type="term" value="P:D-tagatose 6-phosphate catabolic process"/>
    <property type="evidence" value="ECO:0007669"/>
    <property type="project" value="UniProtKB-UniPathway"/>
</dbReference>
<evidence type="ECO:0000256" key="1">
    <source>
        <dbReference type="ARBA" id="ARBA00005380"/>
    </source>
</evidence>
<dbReference type="GO" id="GO:0005988">
    <property type="term" value="P:lactose metabolic process"/>
    <property type="evidence" value="ECO:0007669"/>
    <property type="project" value="UniProtKB-KW"/>
</dbReference>
<dbReference type="InterPro" id="IPR002173">
    <property type="entry name" value="Carboh/pur_kinase_PfkB_CS"/>
</dbReference>
<keyword evidence="5 7" id="KW-0067">ATP-binding</keyword>
<comment type="function">
    <text evidence="8">Catalyzes the ATP-dependent phosphorylation of fructose-l-phosphate to fructose-l,6-bisphosphate.</text>
</comment>
<protein>
    <recommendedName>
        <fullName evidence="7">Tagatose-6-phosphate kinase</fullName>
        <ecNumber evidence="7">2.7.1.144</ecNumber>
    </recommendedName>
</protein>
<dbReference type="PROSITE" id="PS00584">
    <property type="entry name" value="PFKB_KINASES_2"/>
    <property type="match status" value="1"/>
</dbReference>
<keyword evidence="2 7" id="KW-0808">Transferase</keyword>
<dbReference type="InterPro" id="IPR017583">
    <property type="entry name" value="Tagatose/fructose_Pkinase"/>
</dbReference>
<dbReference type="SUPFAM" id="SSF53613">
    <property type="entry name" value="Ribokinase-like"/>
    <property type="match status" value="1"/>
</dbReference>
<sequence>MITTISLSPAVDKIYFVENFEAGKLYRVRNVKTSAGGKGINVARVAAILGEDVCTAGFKAGGTGEWLEARLKEMKVKTNFVQVEGESRTNNNIIDRAKGTETEILEIGPHITQQKADEFLALYKTLLPGTDVLVCSGGLPDGVPTDFYAKMIELARPYDIKIILDTSGETLKSGIKAKPYMIKPNLRELGEYAGRQLVDLDDVIAACRDILKEGISLVAASMGSRGVLLVSEDKVLYSRTPEIEVVNTIGSGDSMVAGLAAALSQGRGPEDMLRLGTACALANTQFDEIGFVTRGMVEKFMEEIIIEEF</sequence>
<organism evidence="10 11">
    <name type="scientific">Clostridium thermosuccinogenes</name>
    <dbReference type="NCBI Taxonomy" id="84032"/>
    <lineage>
        <taxon>Bacteria</taxon>
        <taxon>Bacillati</taxon>
        <taxon>Bacillota</taxon>
        <taxon>Clostridia</taxon>
        <taxon>Eubacteriales</taxon>
        <taxon>Clostridiaceae</taxon>
        <taxon>Clostridium</taxon>
    </lineage>
</organism>
<dbReference type="InterPro" id="IPR022463">
    <property type="entry name" value="1-PFruKinase"/>
</dbReference>
<evidence type="ECO:0000259" key="9">
    <source>
        <dbReference type="Pfam" id="PF00294"/>
    </source>
</evidence>
<comment type="catalytic activity">
    <reaction evidence="6 8">
        <text>beta-D-fructose 1-phosphate + ATP = beta-D-fructose 1,6-bisphosphate + ADP + H(+)</text>
        <dbReference type="Rhea" id="RHEA:14213"/>
        <dbReference type="ChEBI" id="CHEBI:15378"/>
        <dbReference type="ChEBI" id="CHEBI:30616"/>
        <dbReference type="ChEBI" id="CHEBI:32966"/>
        <dbReference type="ChEBI" id="CHEBI:138881"/>
        <dbReference type="ChEBI" id="CHEBI:456216"/>
        <dbReference type="EC" id="2.7.1.56"/>
    </reaction>
</comment>
<evidence type="ECO:0000256" key="7">
    <source>
        <dbReference type="PIRNR" id="PIRNR000535"/>
    </source>
</evidence>
<evidence type="ECO:0000256" key="4">
    <source>
        <dbReference type="ARBA" id="ARBA00022777"/>
    </source>
</evidence>
<keyword evidence="4 8" id="KW-0418">Kinase</keyword>
<evidence type="ECO:0000256" key="8">
    <source>
        <dbReference type="RuleBase" id="RU369061"/>
    </source>
</evidence>
<dbReference type="GO" id="GO:0009024">
    <property type="term" value="F:tagatose-6-phosphate kinase activity"/>
    <property type="evidence" value="ECO:0007669"/>
    <property type="project" value="UniProtKB-EC"/>
</dbReference>
<comment type="catalytic activity">
    <reaction evidence="7">
        <text>D-tagatofuranose 6-phosphate + ATP = D-tagatofuranose 1,6-bisphosphate + ADP + H(+)</text>
        <dbReference type="Rhea" id="RHEA:12420"/>
        <dbReference type="ChEBI" id="CHEBI:15378"/>
        <dbReference type="ChEBI" id="CHEBI:30616"/>
        <dbReference type="ChEBI" id="CHEBI:58694"/>
        <dbReference type="ChEBI" id="CHEBI:58695"/>
        <dbReference type="ChEBI" id="CHEBI:456216"/>
        <dbReference type="EC" id="2.7.1.144"/>
    </reaction>
</comment>
<keyword evidence="7" id="KW-0423">Lactose metabolism</keyword>
<dbReference type="FunFam" id="3.40.1190.20:FF:000001">
    <property type="entry name" value="Phosphofructokinase"/>
    <property type="match status" value="1"/>
</dbReference>
<dbReference type="NCBIfam" id="TIGR03828">
    <property type="entry name" value="pfkB"/>
    <property type="match status" value="1"/>
</dbReference>
<dbReference type="Gene3D" id="3.40.1190.20">
    <property type="match status" value="1"/>
</dbReference>
<evidence type="ECO:0000256" key="3">
    <source>
        <dbReference type="ARBA" id="ARBA00022741"/>
    </source>
</evidence>
<dbReference type="RefSeq" id="WP_103080808.1">
    <property type="nucleotide sequence ID" value="NZ_CP021850.1"/>
</dbReference>
<dbReference type="GO" id="GO:0044281">
    <property type="term" value="P:small molecule metabolic process"/>
    <property type="evidence" value="ECO:0007669"/>
    <property type="project" value="UniProtKB-ARBA"/>
</dbReference>
<dbReference type="CDD" id="cd01164">
    <property type="entry name" value="FruK_PfkB_like"/>
    <property type="match status" value="1"/>
</dbReference>
<dbReference type="InterPro" id="IPR029056">
    <property type="entry name" value="Ribokinase-like"/>
</dbReference>
<dbReference type="InterPro" id="IPR011611">
    <property type="entry name" value="PfkB_dom"/>
</dbReference>
<comment type="pathway">
    <text evidence="7">Carbohydrate metabolism; D-tagatose 6-phosphate degradation; D-glyceraldehyde 3-phosphate and glycerone phosphate from D-tagatose 6-phosphate: step 1/2.</text>
</comment>
<dbReference type="GO" id="GO:0005524">
    <property type="term" value="F:ATP binding"/>
    <property type="evidence" value="ECO:0007669"/>
    <property type="project" value="UniProtKB-UniRule"/>
</dbReference>
<dbReference type="UniPathway" id="UPA00704">
    <property type="reaction ID" value="UER00715"/>
</dbReference>
<dbReference type="GO" id="GO:0016052">
    <property type="term" value="P:carbohydrate catabolic process"/>
    <property type="evidence" value="ECO:0007669"/>
    <property type="project" value="UniProtKB-ARBA"/>
</dbReference>
<accession>A0A2K2FNX4</accession>
<keyword evidence="3 7" id="KW-0547">Nucleotide-binding</keyword>
<reference evidence="10 11" key="1">
    <citation type="submission" date="2017-06" db="EMBL/GenBank/DDBJ databases">
        <title>Investigating the central metabolism of Clostridium thermosuccinogenes.</title>
        <authorList>
            <person name="Koendjbiharie J.G."/>
            <person name="van Kranenburg R."/>
        </authorList>
    </citation>
    <scope>NUCLEOTIDE SEQUENCE [LARGE SCALE GENOMIC DNA]</scope>
    <source>
        <strain evidence="10 11">DSM 5806</strain>
    </source>
</reference>
<dbReference type="PANTHER" id="PTHR46566:SF2">
    <property type="entry name" value="ATP-DEPENDENT 6-PHOSPHOFRUCTOKINASE ISOZYME 2"/>
    <property type="match status" value="1"/>
</dbReference>
<evidence type="ECO:0000313" key="10">
    <source>
        <dbReference type="EMBL" id="PNU00479.1"/>
    </source>
</evidence>
<gene>
    <name evidence="10" type="primary">pfkB</name>
    <name evidence="10" type="ORF">CDQ84_05895</name>
</gene>